<keyword evidence="1" id="KW-1133">Transmembrane helix</keyword>
<gene>
    <name evidence="2" type="ORF">ACFOUW_31695</name>
</gene>
<reference evidence="3" key="1">
    <citation type="journal article" date="2019" name="Int. J. Syst. Evol. Microbiol.">
        <title>The Global Catalogue of Microorganisms (GCM) 10K type strain sequencing project: providing services to taxonomists for standard genome sequencing and annotation.</title>
        <authorList>
            <consortium name="The Broad Institute Genomics Platform"/>
            <consortium name="The Broad Institute Genome Sequencing Center for Infectious Disease"/>
            <person name="Wu L."/>
            <person name="Ma J."/>
        </authorList>
    </citation>
    <scope>NUCLEOTIDE SEQUENCE [LARGE SCALE GENOMIC DNA]</scope>
    <source>
        <strain evidence="3">CGMCC 4.7241</strain>
    </source>
</reference>
<protein>
    <submittedName>
        <fullName evidence="2">Uncharacterized protein</fullName>
    </submittedName>
</protein>
<evidence type="ECO:0000313" key="2">
    <source>
        <dbReference type="EMBL" id="MFC3765433.1"/>
    </source>
</evidence>
<keyword evidence="1" id="KW-0472">Membrane</keyword>
<proteinExistence type="predicted"/>
<keyword evidence="1" id="KW-0812">Transmembrane</keyword>
<evidence type="ECO:0000256" key="1">
    <source>
        <dbReference type="SAM" id="Phobius"/>
    </source>
</evidence>
<name>A0ABV7YJW2_9ACTN</name>
<organism evidence="2 3">
    <name type="scientific">Tenggerimyces flavus</name>
    <dbReference type="NCBI Taxonomy" id="1708749"/>
    <lineage>
        <taxon>Bacteria</taxon>
        <taxon>Bacillati</taxon>
        <taxon>Actinomycetota</taxon>
        <taxon>Actinomycetes</taxon>
        <taxon>Propionibacteriales</taxon>
        <taxon>Nocardioidaceae</taxon>
        <taxon>Tenggerimyces</taxon>
    </lineage>
</organism>
<feature type="transmembrane region" description="Helical" evidence="1">
    <location>
        <begin position="32"/>
        <end position="52"/>
    </location>
</feature>
<keyword evidence="3" id="KW-1185">Reference proteome</keyword>
<sequence>MTRFKNALLEELETMVANQPAPYRRPNWVPRVAAVAGAAALLTVGAVAGAPFGKVAAPKAWAVTDEGNGVIKVKLYEEINADLEGLEKRLEEHGVHAYLVAEPPGKRCEGLDYTASTSPYASELAANAKYEWTESDGALVELTIDRDRLAGDETLVIRHNLGTLPPQAHPDRLAVATTNYVDVAKGPIISPCEFVDFTRHPLPSVVPAR</sequence>
<comment type="caution">
    <text evidence="2">The sequence shown here is derived from an EMBL/GenBank/DDBJ whole genome shotgun (WGS) entry which is preliminary data.</text>
</comment>
<evidence type="ECO:0000313" key="3">
    <source>
        <dbReference type="Proteomes" id="UP001595699"/>
    </source>
</evidence>
<accession>A0ABV7YJW2</accession>
<dbReference type="EMBL" id="JBHRZH010000037">
    <property type="protein sequence ID" value="MFC3765433.1"/>
    <property type="molecule type" value="Genomic_DNA"/>
</dbReference>
<dbReference type="RefSeq" id="WP_205121186.1">
    <property type="nucleotide sequence ID" value="NZ_JAFBCM010000001.1"/>
</dbReference>
<dbReference type="Proteomes" id="UP001595699">
    <property type="component" value="Unassembled WGS sequence"/>
</dbReference>